<accession>A0A6I0QDM1</accession>
<dbReference type="Gene3D" id="2.30.320.10">
    <property type="entry name" value="YwqG-like"/>
    <property type="match status" value="1"/>
</dbReference>
<dbReference type="InterPro" id="IPR035948">
    <property type="entry name" value="YwqG-like_sf"/>
</dbReference>
<dbReference type="RefSeq" id="WP_118336842.1">
    <property type="nucleotide sequence ID" value="NZ_CP103375.1"/>
</dbReference>
<protein>
    <submittedName>
        <fullName evidence="1">DUF1963 domain-containing protein</fullName>
    </submittedName>
</protein>
<gene>
    <name evidence="1" type="ORF">GAO51_10990</name>
</gene>
<proteinExistence type="predicted"/>
<evidence type="ECO:0000313" key="1">
    <source>
        <dbReference type="EMBL" id="KAB4313401.1"/>
    </source>
</evidence>
<dbReference type="SUPFAM" id="SSF103032">
    <property type="entry name" value="Hypothetical protein YwqG"/>
    <property type="match status" value="1"/>
</dbReference>
<dbReference type="AlphaFoldDB" id="A0A6I0QDM1"/>
<reference evidence="1 2" key="1">
    <citation type="journal article" date="2019" name="Nat. Med.">
        <title>A library of human gut bacterial isolates paired with longitudinal multiomics data enables mechanistic microbiome research.</title>
        <authorList>
            <person name="Poyet M."/>
            <person name="Groussin M."/>
            <person name="Gibbons S.M."/>
            <person name="Avila-Pacheco J."/>
            <person name="Jiang X."/>
            <person name="Kearney S.M."/>
            <person name="Perrotta A.R."/>
            <person name="Berdy B."/>
            <person name="Zhao S."/>
            <person name="Lieberman T.D."/>
            <person name="Swanson P.K."/>
            <person name="Smith M."/>
            <person name="Roesemann S."/>
            <person name="Alexander J.E."/>
            <person name="Rich S.A."/>
            <person name="Livny J."/>
            <person name="Vlamakis H."/>
            <person name="Clish C."/>
            <person name="Bullock K."/>
            <person name="Deik A."/>
            <person name="Scott J."/>
            <person name="Pierce K.A."/>
            <person name="Xavier R.J."/>
            <person name="Alm E.J."/>
        </authorList>
    </citation>
    <scope>NUCLEOTIDE SEQUENCE [LARGE SCALE GENOMIC DNA]</scope>
    <source>
        <strain evidence="1 2">BIOML-A188</strain>
    </source>
</reference>
<sequence>MDKITAIKKQLVKKATNFTTGGFRPTNSNTESWIGRVYLYKEDEEIPTDNNGKLMIPLFQVCLESLPYVPASLHDTKVLTIFASADIPMDLVTNGNNWLIREYKMNDVLVVKDLVNKASFVKPFPLKSQLIEEDYPVWDGGGIPAEIESELLEMEESGEITDYFDYVEINEGHKIGGYPNFIQSGIDFGEGYEFLIQIASDEKANLEIVDSGNMYFAKNSQTGDWKLYCDFY</sequence>
<evidence type="ECO:0000313" key="2">
    <source>
        <dbReference type="Proteomes" id="UP000440614"/>
    </source>
</evidence>
<comment type="caution">
    <text evidence="1">The sequence shown here is derived from an EMBL/GenBank/DDBJ whole genome shotgun (WGS) entry which is preliminary data.</text>
</comment>
<dbReference type="Proteomes" id="UP000440614">
    <property type="component" value="Unassembled WGS sequence"/>
</dbReference>
<dbReference type="EMBL" id="WCSY01000009">
    <property type="protein sequence ID" value="KAB4313401.1"/>
    <property type="molecule type" value="Genomic_DNA"/>
</dbReference>
<dbReference type="Pfam" id="PF09234">
    <property type="entry name" value="DUF1963"/>
    <property type="match status" value="1"/>
</dbReference>
<organism evidence="1 2">
    <name type="scientific">Bacteroides thetaiotaomicron</name>
    <dbReference type="NCBI Taxonomy" id="818"/>
    <lineage>
        <taxon>Bacteria</taxon>
        <taxon>Pseudomonadati</taxon>
        <taxon>Bacteroidota</taxon>
        <taxon>Bacteroidia</taxon>
        <taxon>Bacteroidales</taxon>
        <taxon>Bacteroidaceae</taxon>
        <taxon>Bacteroides</taxon>
    </lineage>
</organism>
<name>A0A6I0QDM1_BACT4</name>
<dbReference type="InterPro" id="IPR015315">
    <property type="entry name" value="DUF1963"/>
</dbReference>